<organism evidence="1 2">
    <name type="scientific">Pigmentiphaga soli</name>
    <dbReference type="NCBI Taxonomy" id="1007095"/>
    <lineage>
        <taxon>Bacteria</taxon>
        <taxon>Pseudomonadati</taxon>
        <taxon>Pseudomonadota</taxon>
        <taxon>Betaproteobacteria</taxon>
        <taxon>Burkholderiales</taxon>
        <taxon>Alcaligenaceae</taxon>
        <taxon>Pigmentiphaga</taxon>
    </lineage>
</organism>
<reference evidence="2" key="1">
    <citation type="journal article" date="2019" name="Int. J. Syst. Evol. Microbiol.">
        <title>The Global Catalogue of Microorganisms (GCM) 10K type strain sequencing project: providing services to taxonomists for standard genome sequencing and annotation.</title>
        <authorList>
            <consortium name="The Broad Institute Genomics Platform"/>
            <consortium name="The Broad Institute Genome Sequencing Center for Infectious Disease"/>
            <person name="Wu L."/>
            <person name="Ma J."/>
        </authorList>
    </citation>
    <scope>NUCLEOTIDE SEQUENCE [LARGE SCALE GENOMIC DNA]</scope>
    <source>
        <strain evidence="2">JCM 17666</strain>
    </source>
</reference>
<evidence type="ECO:0000313" key="2">
    <source>
        <dbReference type="Proteomes" id="UP001501671"/>
    </source>
</evidence>
<accession>A0ABP8HG38</accession>
<sequence>MDMLISIATAVSFLTFIAIVAWAWSSGRRRANRESSLLPFGLPDEDRVAAQLRGRP</sequence>
<dbReference type="RefSeq" id="WP_345251271.1">
    <property type="nucleotide sequence ID" value="NZ_BAABFO010000020.1"/>
</dbReference>
<protein>
    <submittedName>
        <fullName evidence="1">Cytochrome oxidase</fullName>
    </submittedName>
</protein>
<evidence type="ECO:0000313" key="1">
    <source>
        <dbReference type="EMBL" id="GAA4338696.1"/>
    </source>
</evidence>
<gene>
    <name evidence="1" type="ORF">GCM10023144_36060</name>
</gene>
<dbReference type="Proteomes" id="UP001501671">
    <property type="component" value="Unassembled WGS sequence"/>
</dbReference>
<name>A0ABP8HG38_9BURK</name>
<proteinExistence type="predicted"/>
<dbReference type="EMBL" id="BAABFO010000020">
    <property type="protein sequence ID" value="GAA4338696.1"/>
    <property type="molecule type" value="Genomic_DNA"/>
</dbReference>
<comment type="caution">
    <text evidence="1">The sequence shown here is derived from an EMBL/GenBank/DDBJ whole genome shotgun (WGS) entry which is preliminary data.</text>
</comment>
<keyword evidence="2" id="KW-1185">Reference proteome</keyword>